<evidence type="ECO:0000256" key="1">
    <source>
        <dbReference type="SAM" id="MobiDB-lite"/>
    </source>
</evidence>
<evidence type="ECO:0000313" key="2">
    <source>
        <dbReference type="EMBL" id="CAD9152972.1"/>
    </source>
</evidence>
<feature type="compositionally biased region" description="Polar residues" evidence="1">
    <location>
        <begin position="98"/>
        <end position="124"/>
    </location>
</feature>
<dbReference type="AlphaFoldDB" id="A0A7S1R015"/>
<proteinExistence type="predicted"/>
<sequence length="124" mass="14219">MSRKMEPMGEDKLQERVYQGLQKKKKCELCQQYFFVDELPGAITFKSILELRQKWGEDPRRGNRMPSPSQLYKRCELCVFCMQFFDVDGLQDAPPSPNQTQGGNDGTGSPNNKNLSSTTATRKY</sequence>
<feature type="region of interest" description="Disordered" evidence="1">
    <location>
        <begin position="91"/>
        <end position="124"/>
    </location>
</feature>
<accession>A0A7S1R015</accession>
<name>A0A7S1R015_NEODS</name>
<reference evidence="2" key="1">
    <citation type="submission" date="2021-01" db="EMBL/GenBank/DDBJ databases">
        <authorList>
            <person name="Corre E."/>
            <person name="Pelletier E."/>
            <person name="Niang G."/>
            <person name="Scheremetjew M."/>
            <person name="Finn R."/>
            <person name="Kale V."/>
            <person name="Holt S."/>
            <person name="Cochrane G."/>
            <person name="Meng A."/>
            <person name="Brown T."/>
            <person name="Cohen L."/>
        </authorList>
    </citation>
    <scope>NUCLEOTIDE SEQUENCE</scope>
    <source>
        <strain evidence="2">CCAP 1951/1</strain>
    </source>
</reference>
<dbReference type="EMBL" id="HBGF01050562">
    <property type="protein sequence ID" value="CAD9152972.1"/>
    <property type="molecule type" value="Transcribed_RNA"/>
</dbReference>
<organism evidence="2">
    <name type="scientific">Neobodo designis</name>
    <name type="common">Flagellated protozoan</name>
    <name type="synonym">Bodo designis</name>
    <dbReference type="NCBI Taxonomy" id="312471"/>
    <lineage>
        <taxon>Eukaryota</taxon>
        <taxon>Discoba</taxon>
        <taxon>Euglenozoa</taxon>
        <taxon>Kinetoplastea</taxon>
        <taxon>Metakinetoplastina</taxon>
        <taxon>Neobodonida</taxon>
        <taxon>Neobodo</taxon>
    </lineage>
</organism>
<protein>
    <submittedName>
        <fullName evidence="2">Uncharacterized protein</fullName>
    </submittedName>
</protein>
<gene>
    <name evidence="2" type="ORF">NDES1114_LOCUS33873</name>
</gene>